<evidence type="ECO:0000313" key="4">
    <source>
        <dbReference type="Proteomes" id="UP000250275"/>
    </source>
</evidence>
<sequence length="146" mass="15628">MVTQDEVTIVNENYEKSANSCVVLAILVVSVSTAPVDNTPVPIVAYTADGPNPDGSYVFNYETGNGIKVEEHGQLKQLNDTNSVVVVQGSYSYSDADGVPVALSYVADENGFQPKGEHLPTPHPIPASILKALEYIAAHPEQDNTR</sequence>
<dbReference type="EMBL" id="KQ762842">
    <property type="protein sequence ID" value="OAD55410.1"/>
    <property type="molecule type" value="Genomic_DNA"/>
</dbReference>
<dbReference type="PROSITE" id="PS00233">
    <property type="entry name" value="CHIT_BIND_RR_1"/>
    <property type="match status" value="1"/>
</dbReference>
<evidence type="ECO:0000256" key="1">
    <source>
        <dbReference type="ARBA" id="ARBA00022460"/>
    </source>
</evidence>
<dbReference type="Proteomes" id="UP000250275">
    <property type="component" value="Unassembled WGS sequence"/>
</dbReference>
<dbReference type="OrthoDB" id="6379191at2759"/>
<dbReference type="InterPro" id="IPR050468">
    <property type="entry name" value="Cuticle_Struct_Prot"/>
</dbReference>
<protein>
    <submittedName>
        <fullName evidence="3">Larval cuticle protein LCP-17</fullName>
    </submittedName>
</protein>
<evidence type="ECO:0000313" key="3">
    <source>
        <dbReference type="EMBL" id="OAD55410.1"/>
    </source>
</evidence>
<gene>
    <name evidence="3" type="ORF">WN48_04817</name>
</gene>
<dbReference type="PRINTS" id="PR00947">
    <property type="entry name" value="CUTICLE"/>
</dbReference>
<evidence type="ECO:0000256" key="2">
    <source>
        <dbReference type="PROSITE-ProRule" id="PRU00497"/>
    </source>
</evidence>
<dbReference type="PANTHER" id="PTHR10380">
    <property type="entry name" value="CUTICLE PROTEIN"/>
    <property type="match status" value="1"/>
</dbReference>
<accession>A0A310S9Q1</accession>
<keyword evidence="1 2" id="KW-0193">Cuticle</keyword>
<dbReference type="GO" id="GO:0008010">
    <property type="term" value="F:structural constituent of chitin-based larval cuticle"/>
    <property type="evidence" value="ECO:0007669"/>
    <property type="project" value="TreeGrafter"/>
</dbReference>
<organism evidence="3 4">
    <name type="scientific">Eufriesea mexicana</name>
    <dbReference type="NCBI Taxonomy" id="516756"/>
    <lineage>
        <taxon>Eukaryota</taxon>
        <taxon>Metazoa</taxon>
        <taxon>Ecdysozoa</taxon>
        <taxon>Arthropoda</taxon>
        <taxon>Hexapoda</taxon>
        <taxon>Insecta</taxon>
        <taxon>Pterygota</taxon>
        <taxon>Neoptera</taxon>
        <taxon>Endopterygota</taxon>
        <taxon>Hymenoptera</taxon>
        <taxon>Apocrita</taxon>
        <taxon>Aculeata</taxon>
        <taxon>Apoidea</taxon>
        <taxon>Anthophila</taxon>
        <taxon>Apidae</taxon>
        <taxon>Eufriesea</taxon>
    </lineage>
</organism>
<dbReference type="GO" id="GO:0062129">
    <property type="term" value="C:chitin-based extracellular matrix"/>
    <property type="evidence" value="ECO:0007669"/>
    <property type="project" value="TreeGrafter"/>
</dbReference>
<dbReference type="PROSITE" id="PS51155">
    <property type="entry name" value="CHIT_BIND_RR_2"/>
    <property type="match status" value="1"/>
</dbReference>
<dbReference type="AlphaFoldDB" id="A0A310S9Q1"/>
<name>A0A310S9Q1_9HYME</name>
<reference evidence="3 4" key="1">
    <citation type="submission" date="2015-07" db="EMBL/GenBank/DDBJ databases">
        <title>The genome of Eufriesea mexicana.</title>
        <authorList>
            <person name="Pan H."/>
            <person name="Kapheim K."/>
        </authorList>
    </citation>
    <scope>NUCLEOTIDE SEQUENCE [LARGE SCALE GENOMIC DNA]</scope>
    <source>
        <strain evidence="3">0111107269</strain>
        <tissue evidence="3">Whole body</tissue>
    </source>
</reference>
<keyword evidence="4" id="KW-1185">Reference proteome</keyword>
<proteinExistence type="predicted"/>
<dbReference type="InterPro" id="IPR000618">
    <property type="entry name" value="Insect_cuticle"/>
</dbReference>
<dbReference type="Pfam" id="PF00379">
    <property type="entry name" value="Chitin_bind_4"/>
    <property type="match status" value="1"/>
</dbReference>
<dbReference type="PANTHER" id="PTHR10380:SF173">
    <property type="entry name" value="CUTICULAR PROTEIN 47EF, ISOFORM C-RELATED"/>
    <property type="match status" value="1"/>
</dbReference>
<dbReference type="InterPro" id="IPR031311">
    <property type="entry name" value="CHIT_BIND_RR_consensus"/>
</dbReference>